<sequence>MRIQPIFIGFALLIGGVIEAYAAAPEDSVVRVYATIRVPNPVRPWAKQNPVELMGTGVIVDGKTILTNAHLLLYADDVTVQGRQGGDRFEGKVATVGPGIDLATVTVNESKFFETRPPMPRAAQRPSSNVGVVVYGFSVGGSGLAVTRGIVSRVEYAEYNDIVEGMRIQVDAAVNPGSSGGPALVDGRMIGLTFGQLGRAENVGYVIPNEEIDAYLDDVKDGRYDGKLRTSDRYQVLENEALRARLGLAKSVRGIMVNRPGRSDSTYPLCEGDVITRIGDAALDNEGMVDYEENLRLPFTSLIPRLAKEGILPVTLVRDGKSLEIGLSLSREDDRLIKPYRGQYPPFFVYGPLVFSPVFEEVVPYYIQGNPIALAGSPLLSRAGDRAAFPGEELVVVTAPLLAHKIAKGYGNSFGQVVSHVDGVRVKNLHHLVEMLQQGQGEFVTFRFFGELSETMVFRRGAIEEATDQVMSENGIPRRGSGDVMAIWNKVAPMPR</sequence>
<dbReference type="GO" id="GO:0006508">
    <property type="term" value="P:proteolysis"/>
    <property type="evidence" value="ECO:0007669"/>
    <property type="project" value="UniProtKB-KW"/>
</dbReference>
<dbReference type="InterPro" id="IPR001940">
    <property type="entry name" value="Peptidase_S1C"/>
</dbReference>
<dbReference type="PRINTS" id="PR00834">
    <property type="entry name" value="PROTEASES2C"/>
</dbReference>
<dbReference type="InterPro" id="IPR041517">
    <property type="entry name" value="DEGP_PDZ"/>
</dbReference>
<dbReference type="Pfam" id="PF13365">
    <property type="entry name" value="Trypsin_2"/>
    <property type="match status" value="1"/>
</dbReference>
<dbReference type="InterPro" id="IPR009003">
    <property type="entry name" value="Peptidase_S1_PA"/>
</dbReference>
<keyword evidence="2" id="KW-0378">Hydrolase</keyword>
<dbReference type="PANTHER" id="PTHR45980">
    <property type="match status" value="1"/>
</dbReference>
<dbReference type="InterPro" id="IPR043504">
    <property type="entry name" value="Peptidase_S1_PA_chymotrypsin"/>
</dbReference>
<protein>
    <submittedName>
        <fullName evidence="5">Trypsin-like peptidase domain-containing protein</fullName>
    </submittedName>
</protein>
<dbReference type="RefSeq" id="WP_406696799.1">
    <property type="nucleotide sequence ID" value="NZ_CP155447.1"/>
</dbReference>
<organism evidence="5">
    <name type="scientific">Singulisphaera sp. Ch08</name>
    <dbReference type="NCBI Taxonomy" id="3120278"/>
    <lineage>
        <taxon>Bacteria</taxon>
        <taxon>Pseudomonadati</taxon>
        <taxon>Planctomycetota</taxon>
        <taxon>Planctomycetia</taxon>
        <taxon>Isosphaerales</taxon>
        <taxon>Isosphaeraceae</taxon>
        <taxon>Singulisphaera</taxon>
    </lineage>
</organism>
<proteinExistence type="predicted"/>
<dbReference type="PANTHER" id="PTHR45980:SF9">
    <property type="entry name" value="PROTEASE DO-LIKE 10, MITOCHONDRIAL-RELATED"/>
    <property type="match status" value="1"/>
</dbReference>
<evidence type="ECO:0000259" key="4">
    <source>
        <dbReference type="Pfam" id="PF17815"/>
    </source>
</evidence>
<feature type="domain" description="Protease Do-like PDZ" evidence="4">
    <location>
        <begin position="343"/>
        <end position="483"/>
    </location>
</feature>
<dbReference type="SUPFAM" id="SSF50494">
    <property type="entry name" value="Trypsin-like serine proteases"/>
    <property type="match status" value="1"/>
</dbReference>
<gene>
    <name evidence="5" type="ORF">V5E97_38010</name>
</gene>
<dbReference type="EMBL" id="CP155447">
    <property type="protein sequence ID" value="XBH04054.1"/>
    <property type="molecule type" value="Genomic_DNA"/>
</dbReference>
<evidence type="ECO:0000256" key="2">
    <source>
        <dbReference type="ARBA" id="ARBA00022801"/>
    </source>
</evidence>
<dbReference type="InterPro" id="IPR046449">
    <property type="entry name" value="DEGP_PDZ_sf"/>
</dbReference>
<evidence type="ECO:0000313" key="5">
    <source>
        <dbReference type="EMBL" id="XBH04054.1"/>
    </source>
</evidence>
<dbReference type="AlphaFoldDB" id="A0AAU7CFC0"/>
<dbReference type="Gene3D" id="3.20.190.20">
    <property type="match status" value="1"/>
</dbReference>
<reference evidence="5" key="1">
    <citation type="submission" date="2024-05" db="EMBL/GenBank/DDBJ databases">
        <title>Planctomycetes of the genus Singulisphaera possess chitinolytic capabilities.</title>
        <authorList>
            <person name="Ivanova A."/>
        </authorList>
    </citation>
    <scope>NUCLEOTIDE SEQUENCE</scope>
    <source>
        <strain evidence="5">Ch08T</strain>
    </source>
</reference>
<dbReference type="Pfam" id="PF17815">
    <property type="entry name" value="PDZ_3"/>
    <property type="match status" value="1"/>
</dbReference>
<evidence type="ECO:0000256" key="3">
    <source>
        <dbReference type="ARBA" id="ARBA00022825"/>
    </source>
</evidence>
<keyword evidence="3" id="KW-0720">Serine protease</keyword>
<dbReference type="GO" id="GO:0004252">
    <property type="term" value="F:serine-type endopeptidase activity"/>
    <property type="evidence" value="ECO:0007669"/>
    <property type="project" value="InterPro"/>
</dbReference>
<accession>A0AAU7CFC0</accession>
<evidence type="ECO:0000256" key="1">
    <source>
        <dbReference type="ARBA" id="ARBA00022670"/>
    </source>
</evidence>
<dbReference type="Gene3D" id="2.40.10.10">
    <property type="entry name" value="Trypsin-like serine proteases"/>
    <property type="match status" value="2"/>
</dbReference>
<name>A0AAU7CFC0_9BACT</name>
<keyword evidence="1" id="KW-0645">Protease</keyword>